<dbReference type="InterPro" id="IPR011051">
    <property type="entry name" value="RmlC_Cupin_sf"/>
</dbReference>
<gene>
    <name evidence="1" type="ORF">MPL3356_500007</name>
</gene>
<organism evidence="1 2">
    <name type="scientific">Mesorhizobium plurifarium</name>
    <dbReference type="NCBI Taxonomy" id="69974"/>
    <lineage>
        <taxon>Bacteria</taxon>
        <taxon>Pseudomonadati</taxon>
        <taxon>Pseudomonadota</taxon>
        <taxon>Alphaproteobacteria</taxon>
        <taxon>Hyphomicrobiales</taxon>
        <taxon>Phyllobacteriaceae</taxon>
        <taxon>Mesorhizobium</taxon>
    </lineage>
</organism>
<dbReference type="AlphaFoldDB" id="A0A090E694"/>
<name>A0A090E694_MESPL</name>
<dbReference type="Proteomes" id="UP000045285">
    <property type="component" value="Unassembled WGS sequence"/>
</dbReference>
<evidence type="ECO:0000313" key="1">
    <source>
        <dbReference type="EMBL" id="CDX25146.1"/>
    </source>
</evidence>
<dbReference type="STRING" id="69974.MPLDJ20_210004"/>
<dbReference type="CDD" id="cd20293">
    <property type="entry name" value="cupin_HutD_N"/>
    <property type="match status" value="1"/>
</dbReference>
<dbReference type="SUPFAM" id="SSF51182">
    <property type="entry name" value="RmlC-like cupins"/>
    <property type="match status" value="1"/>
</dbReference>
<reference evidence="2" key="1">
    <citation type="submission" date="2014-08" db="EMBL/GenBank/DDBJ databases">
        <authorList>
            <person name="Moulin L."/>
        </authorList>
    </citation>
    <scope>NUCLEOTIDE SEQUENCE [LARGE SCALE GENOMIC DNA]</scope>
</reference>
<dbReference type="PANTHER" id="PTHR37943:SF1">
    <property type="entry name" value="PROTEIN VES"/>
    <property type="match status" value="1"/>
</dbReference>
<dbReference type="InterPro" id="IPR010282">
    <property type="entry name" value="Uncharacterised_HutD/Ves"/>
</dbReference>
<proteinExistence type="predicted"/>
<protein>
    <recommendedName>
        <fullName evidence="3">HutD-family protein</fullName>
    </recommendedName>
</protein>
<dbReference type="Gene3D" id="2.60.120.10">
    <property type="entry name" value="Jelly Rolls"/>
    <property type="match status" value="1"/>
</dbReference>
<evidence type="ECO:0008006" key="3">
    <source>
        <dbReference type="Google" id="ProtNLM"/>
    </source>
</evidence>
<dbReference type="InterPro" id="IPR014710">
    <property type="entry name" value="RmlC-like_jellyroll"/>
</dbReference>
<accession>A0A090E694</accession>
<sequence length="203" mass="21862">MKSSGSKPMRILRAVDYRVMPWKNGGGTTTEIAVSPERAGLDDFDWRISMARVETSGPFSSFAGIDRTLSVLEGEGIVLDVAGLPPTRLTTASVPFAFPGDVPTSAALIGGPITDLNIMTRRGRMAHEVERRPFSAEIRLAPHADATLVLAVGAGATLFTDDGPSLEPLDMLIVDRDRPELRLQPKGQGLLFVIGLHRFAANR</sequence>
<evidence type="ECO:0000313" key="2">
    <source>
        <dbReference type="Proteomes" id="UP000045285"/>
    </source>
</evidence>
<dbReference type="Pfam" id="PF05962">
    <property type="entry name" value="HutD"/>
    <property type="match status" value="1"/>
</dbReference>
<dbReference type="EMBL" id="CCMZ01000046">
    <property type="protein sequence ID" value="CDX25146.1"/>
    <property type="molecule type" value="Genomic_DNA"/>
</dbReference>
<keyword evidence="2" id="KW-1185">Reference proteome</keyword>
<dbReference type="PANTHER" id="PTHR37943">
    <property type="entry name" value="PROTEIN VES"/>
    <property type="match status" value="1"/>
</dbReference>